<feature type="compositionally biased region" description="Basic and acidic residues" evidence="1">
    <location>
        <begin position="43"/>
        <end position="54"/>
    </location>
</feature>
<keyword evidence="3" id="KW-1185">Reference proteome</keyword>
<sequence length="115" mass="12556">MVSTRSLVSLENRETEQQSQLLVVSAIVALVVKLAKASLKSPLERAAKERRWVREAVVSEGNGRGTASFGKKDDESDEDDHDHDMGNGDDGDGVDEEEEEADVDGDGDDGYEKMM</sequence>
<protein>
    <submittedName>
        <fullName evidence="2">Uncharacterized protein</fullName>
    </submittedName>
</protein>
<comment type="caution">
    <text evidence="2">The sequence shown here is derived from an EMBL/GenBank/DDBJ whole genome shotgun (WGS) entry which is preliminary data.</text>
</comment>
<gene>
    <name evidence="2" type="ORF">CMV_028630</name>
</gene>
<dbReference type="EMBL" id="JRKL02012519">
    <property type="protein sequence ID" value="KAF3944950.1"/>
    <property type="molecule type" value="Genomic_DNA"/>
</dbReference>
<evidence type="ECO:0000313" key="2">
    <source>
        <dbReference type="EMBL" id="KAF3944950.1"/>
    </source>
</evidence>
<name>A0A8J4V874_9ROSI</name>
<accession>A0A8J4V874</accession>
<reference evidence="2" key="1">
    <citation type="submission" date="2020-03" db="EMBL/GenBank/DDBJ databases">
        <title>Castanea mollissima Vanexum genome sequencing.</title>
        <authorList>
            <person name="Staton M."/>
        </authorList>
    </citation>
    <scope>NUCLEOTIDE SEQUENCE</scope>
    <source>
        <tissue evidence="2">Leaf</tissue>
    </source>
</reference>
<dbReference type="Proteomes" id="UP000737018">
    <property type="component" value="Unassembled WGS sequence"/>
</dbReference>
<dbReference type="AlphaFoldDB" id="A0A8J4V874"/>
<evidence type="ECO:0000313" key="3">
    <source>
        <dbReference type="Proteomes" id="UP000737018"/>
    </source>
</evidence>
<evidence type="ECO:0000256" key="1">
    <source>
        <dbReference type="SAM" id="MobiDB-lite"/>
    </source>
</evidence>
<organism evidence="2 3">
    <name type="scientific">Castanea mollissima</name>
    <name type="common">Chinese chestnut</name>
    <dbReference type="NCBI Taxonomy" id="60419"/>
    <lineage>
        <taxon>Eukaryota</taxon>
        <taxon>Viridiplantae</taxon>
        <taxon>Streptophyta</taxon>
        <taxon>Embryophyta</taxon>
        <taxon>Tracheophyta</taxon>
        <taxon>Spermatophyta</taxon>
        <taxon>Magnoliopsida</taxon>
        <taxon>eudicotyledons</taxon>
        <taxon>Gunneridae</taxon>
        <taxon>Pentapetalae</taxon>
        <taxon>rosids</taxon>
        <taxon>fabids</taxon>
        <taxon>Fagales</taxon>
        <taxon>Fagaceae</taxon>
        <taxon>Castanea</taxon>
    </lineage>
</organism>
<feature type="compositionally biased region" description="Acidic residues" evidence="1">
    <location>
        <begin position="75"/>
        <end position="109"/>
    </location>
</feature>
<proteinExistence type="predicted"/>
<dbReference type="OrthoDB" id="10549041at2759"/>
<feature type="region of interest" description="Disordered" evidence="1">
    <location>
        <begin position="43"/>
        <end position="115"/>
    </location>
</feature>